<name>A0ABD5NGP1_9EURY</name>
<organism evidence="1 2">
    <name type="scientific">Halobacterium litoreum</name>
    <dbReference type="NCBI Taxonomy" id="2039234"/>
    <lineage>
        <taxon>Archaea</taxon>
        <taxon>Methanobacteriati</taxon>
        <taxon>Methanobacteriota</taxon>
        <taxon>Stenosarchaea group</taxon>
        <taxon>Halobacteria</taxon>
        <taxon>Halobacteriales</taxon>
        <taxon>Halobacteriaceae</taxon>
        <taxon>Halobacterium</taxon>
    </lineage>
</organism>
<dbReference type="EMBL" id="JBHRWN010000002">
    <property type="protein sequence ID" value="MFC3478375.1"/>
    <property type="molecule type" value="Genomic_DNA"/>
</dbReference>
<dbReference type="Proteomes" id="UP001595660">
    <property type="component" value="Unassembled WGS sequence"/>
</dbReference>
<dbReference type="Pfam" id="PF23955">
    <property type="entry name" value="DUF7284"/>
    <property type="match status" value="1"/>
</dbReference>
<dbReference type="RefSeq" id="WP_232570508.1">
    <property type="nucleotide sequence ID" value="NZ_CP089466.1"/>
</dbReference>
<comment type="caution">
    <text evidence="1">The sequence shown here is derived from an EMBL/GenBank/DDBJ whole genome shotgun (WGS) entry which is preliminary data.</text>
</comment>
<dbReference type="GeneID" id="69118614"/>
<evidence type="ECO:0000313" key="2">
    <source>
        <dbReference type="Proteomes" id="UP001595660"/>
    </source>
</evidence>
<accession>A0ABD5NGP1</accession>
<proteinExistence type="predicted"/>
<protein>
    <submittedName>
        <fullName evidence="1">Uncharacterized protein</fullName>
    </submittedName>
</protein>
<dbReference type="AlphaFoldDB" id="A0ABD5NGP1"/>
<reference evidence="1 2" key="1">
    <citation type="journal article" date="2019" name="Int. J. Syst. Evol. Microbiol.">
        <title>The Global Catalogue of Microorganisms (GCM) 10K type strain sequencing project: providing services to taxonomists for standard genome sequencing and annotation.</title>
        <authorList>
            <consortium name="The Broad Institute Genomics Platform"/>
            <consortium name="The Broad Institute Genome Sequencing Center for Infectious Disease"/>
            <person name="Wu L."/>
            <person name="Ma J."/>
        </authorList>
    </citation>
    <scope>NUCLEOTIDE SEQUENCE [LARGE SCALE GENOMIC DNA]</scope>
    <source>
        <strain evidence="1 2">CGMCC 1.12562</strain>
    </source>
</reference>
<dbReference type="InterPro" id="IPR055708">
    <property type="entry name" value="DUF7284"/>
</dbReference>
<sequence>MSRAVSTVVDASMAVLLVSAAALALATVPGGTSQPPDPDAAARTVLASTATTTYGPGDGSVASGRVATLAAHAAVAADRGTDSGFVRGVETATEDVLAETGGRIEVLASAGGTTVRAGPRPPADASVASVSHEVGVRNTTATVTVRTWSP</sequence>
<keyword evidence="2" id="KW-1185">Reference proteome</keyword>
<evidence type="ECO:0000313" key="1">
    <source>
        <dbReference type="EMBL" id="MFC3478375.1"/>
    </source>
</evidence>
<gene>
    <name evidence="1" type="ORF">ACFOKC_11660</name>
</gene>